<name>A0A336KKH0_CULSO</name>
<dbReference type="InterPro" id="IPR029047">
    <property type="entry name" value="HSP70_peptide-bd_sf"/>
</dbReference>
<dbReference type="EMBL" id="UFQT01000611">
    <property type="protein sequence ID" value="SSX25747.1"/>
    <property type="molecule type" value="Genomic_DNA"/>
</dbReference>
<reference evidence="4" key="1">
    <citation type="submission" date="2018-04" db="EMBL/GenBank/DDBJ databases">
        <authorList>
            <person name="Go L.Y."/>
            <person name="Mitchell J.A."/>
        </authorList>
    </citation>
    <scope>NUCLEOTIDE SEQUENCE</scope>
    <source>
        <tissue evidence="4">Whole organism</tissue>
    </source>
</reference>
<sequence length="170" mass="18718">MVLLLQGDKSEEVQDLLLLDVTPFSLGIETAGGVMSVLIKRNTTIPTKQTQAFTTYSDNQPGALIQVFEGERAMTKDNKLLAKFELAGIPRGVPQIEVTFDIDANGILNVTAVEKQPTKKTRSQSPTIKDVCLRKVNEAEKCAEDDKQKENISAKNALESYCNHRIGILI</sequence>
<comment type="similarity">
    <text evidence="1">Belongs to the heat shock protein 70 family.</text>
</comment>
<protein>
    <submittedName>
        <fullName evidence="4">CSON012686 protein</fullName>
    </submittedName>
</protein>
<proteinExistence type="inferred from homology"/>
<dbReference type="InterPro" id="IPR013126">
    <property type="entry name" value="Hsp_70_fam"/>
</dbReference>
<evidence type="ECO:0000313" key="4">
    <source>
        <dbReference type="EMBL" id="SSX05386.1"/>
    </source>
</evidence>
<dbReference type="GO" id="GO:0140662">
    <property type="term" value="F:ATP-dependent protein folding chaperone"/>
    <property type="evidence" value="ECO:0007669"/>
    <property type="project" value="InterPro"/>
</dbReference>
<gene>
    <name evidence="4" type="primary">CSON012686</name>
</gene>
<dbReference type="PRINTS" id="PR00301">
    <property type="entry name" value="HEATSHOCK70"/>
</dbReference>
<evidence type="ECO:0000256" key="3">
    <source>
        <dbReference type="ARBA" id="ARBA00022840"/>
    </source>
</evidence>
<dbReference type="SUPFAM" id="SSF100920">
    <property type="entry name" value="Heat shock protein 70kD (HSP70), peptide-binding domain"/>
    <property type="match status" value="1"/>
</dbReference>
<organism evidence="4">
    <name type="scientific">Culicoides sonorensis</name>
    <name type="common">Biting midge</name>
    <dbReference type="NCBI Taxonomy" id="179676"/>
    <lineage>
        <taxon>Eukaryota</taxon>
        <taxon>Metazoa</taxon>
        <taxon>Ecdysozoa</taxon>
        <taxon>Arthropoda</taxon>
        <taxon>Hexapoda</taxon>
        <taxon>Insecta</taxon>
        <taxon>Pterygota</taxon>
        <taxon>Neoptera</taxon>
        <taxon>Endopterygota</taxon>
        <taxon>Diptera</taxon>
        <taxon>Nematocera</taxon>
        <taxon>Chironomoidea</taxon>
        <taxon>Ceratopogonidae</taxon>
        <taxon>Ceratopogoninae</taxon>
        <taxon>Culicoides</taxon>
        <taxon>Monoculicoides</taxon>
    </lineage>
</organism>
<dbReference type="GO" id="GO:0005524">
    <property type="term" value="F:ATP binding"/>
    <property type="evidence" value="ECO:0007669"/>
    <property type="project" value="UniProtKB-KW"/>
</dbReference>
<dbReference type="Gene3D" id="2.60.34.10">
    <property type="entry name" value="Substrate Binding Domain Of DNAk, Chain A, domain 1"/>
    <property type="match status" value="1"/>
</dbReference>
<dbReference type="VEuPathDB" id="VectorBase:CSON012686"/>
<keyword evidence="2" id="KW-0547">Nucleotide-binding</keyword>
<reference evidence="5" key="2">
    <citation type="submission" date="2018-07" db="EMBL/GenBank/DDBJ databases">
        <authorList>
            <person name="Quirk P.G."/>
            <person name="Krulwich T.A."/>
        </authorList>
    </citation>
    <scope>NUCLEOTIDE SEQUENCE</scope>
</reference>
<dbReference type="FunFam" id="2.60.34.10:FF:000012">
    <property type="entry name" value="Heat shock 70 kDa protein"/>
    <property type="match status" value="1"/>
</dbReference>
<evidence type="ECO:0000256" key="2">
    <source>
        <dbReference type="ARBA" id="ARBA00022741"/>
    </source>
</evidence>
<dbReference type="EMBL" id="UFQS01000611">
    <property type="protein sequence ID" value="SSX05386.1"/>
    <property type="molecule type" value="Genomic_DNA"/>
</dbReference>
<dbReference type="PANTHER" id="PTHR19375">
    <property type="entry name" value="HEAT SHOCK PROTEIN 70KDA"/>
    <property type="match status" value="1"/>
</dbReference>
<dbReference type="AlphaFoldDB" id="A0A336KKH0"/>
<evidence type="ECO:0000256" key="1">
    <source>
        <dbReference type="ARBA" id="ARBA00007381"/>
    </source>
</evidence>
<accession>A0A336KKH0</accession>
<evidence type="ECO:0000313" key="5">
    <source>
        <dbReference type="EMBL" id="SSX25747.1"/>
    </source>
</evidence>
<dbReference type="Pfam" id="PF00012">
    <property type="entry name" value="HSP70"/>
    <property type="match status" value="1"/>
</dbReference>
<keyword evidence="3" id="KW-0067">ATP-binding</keyword>